<comment type="subcellular location">
    <subcellularLocation>
        <location evidence="1">Nucleus</location>
    </subcellularLocation>
</comment>
<proteinExistence type="inferred from homology"/>
<dbReference type="GO" id="GO:0042555">
    <property type="term" value="C:MCM complex"/>
    <property type="evidence" value="ECO:0007669"/>
    <property type="project" value="TreeGrafter"/>
</dbReference>
<protein>
    <submittedName>
        <fullName evidence="11">DNA helicase MCM8 isoform X2</fullName>
    </submittedName>
</protein>
<name>A0AAJ7BK46_CEPCN</name>
<dbReference type="GO" id="GO:0017116">
    <property type="term" value="F:single-stranded DNA helicase activity"/>
    <property type="evidence" value="ECO:0007669"/>
    <property type="project" value="TreeGrafter"/>
</dbReference>
<dbReference type="SMART" id="SM00350">
    <property type="entry name" value="MCM"/>
    <property type="match status" value="1"/>
</dbReference>
<dbReference type="Pfam" id="PF26065">
    <property type="entry name" value="MCM8_N"/>
    <property type="match status" value="1"/>
</dbReference>
<dbReference type="Proteomes" id="UP000694920">
    <property type="component" value="Unplaced"/>
</dbReference>
<dbReference type="GO" id="GO:0006310">
    <property type="term" value="P:DNA recombination"/>
    <property type="evidence" value="ECO:0007669"/>
    <property type="project" value="UniProtKB-ARBA"/>
</dbReference>
<dbReference type="PANTHER" id="PTHR11630">
    <property type="entry name" value="DNA REPLICATION LICENSING FACTOR MCM FAMILY MEMBER"/>
    <property type="match status" value="1"/>
</dbReference>
<dbReference type="GO" id="GO:0003697">
    <property type="term" value="F:single-stranded DNA binding"/>
    <property type="evidence" value="ECO:0007669"/>
    <property type="project" value="TreeGrafter"/>
</dbReference>
<dbReference type="AlphaFoldDB" id="A0AAJ7BK46"/>
<dbReference type="SUPFAM" id="SSF52540">
    <property type="entry name" value="P-loop containing nucleoside triphosphate hydrolases"/>
    <property type="match status" value="1"/>
</dbReference>
<dbReference type="InterPro" id="IPR058767">
    <property type="entry name" value="MCM8_N"/>
</dbReference>
<dbReference type="InterPro" id="IPR056875">
    <property type="entry name" value="MCM8/REC_WHD"/>
</dbReference>
<dbReference type="InterPro" id="IPR012340">
    <property type="entry name" value="NA-bd_OB-fold"/>
</dbReference>
<dbReference type="GeneID" id="107264324"/>
<accession>A0AAJ7BK46</accession>
<evidence type="ECO:0000256" key="5">
    <source>
        <dbReference type="ARBA" id="ARBA00023125"/>
    </source>
</evidence>
<evidence type="ECO:0000256" key="6">
    <source>
        <dbReference type="ARBA" id="ARBA00023242"/>
    </source>
</evidence>
<dbReference type="GO" id="GO:0005634">
    <property type="term" value="C:nucleus"/>
    <property type="evidence" value="ECO:0007669"/>
    <property type="project" value="UniProtKB-SubCell"/>
</dbReference>
<dbReference type="InterPro" id="IPR001208">
    <property type="entry name" value="MCM_dom"/>
</dbReference>
<feature type="domain" description="MCM C-terminal AAA(+) ATPase" evidence="9">
    <location>
        <begin position="382"/>
        <end position="513"/>
    </location>
</feature>
<keyword evidence="3 7" id="KW-0547">Nucleotide-binding</keyword>
<evidence type="ECO:0000256" key="4">
    <source>
        <dbReference type="ARBA" id="ARBA00022840"/>
    </source>
</evidence>
<dbReference type="Gene3D" id="2.20.28.10">
    <property type="match status" value="1"/>
</dbReference>
<evidence type="ECO:0000256" key="3">
    <source>
        <dbReference type="ARBA" id="ARBA00022741"/>
    </source>
</evidence>
<dbReference type="InterPro" id="IPR033762">
    <property type="entry name" value="MCM_OB"/>
</dbReference>
<gene>
    <name evidence="11" type="primary">LOC107264324</name>
</gene>
<feature type="compositionally biased region" description="Polar residues" evidence="8">
    <location>
        <begin position="28"/>
        <end position="39"/>
    </location>
</feature>
<dbReference type="InterPro" id="IPR031327">
    <property type="entry name" value="MCM"/>
</dbReference>
<comment type="similarity">
    <text evidence="2 7">Belongs to the MCM family.</text>
</comment>
<dbReference type="Pfam" id="PF17855">
    <property type="entry name" value="MCM_lid"/>
    <property type="match status" value="1"/>
</dbReference>
<dbReference type="SUPFAM" id="SSF50249">
    <property type="entry name" value="Nucleic acid-binding proteins"/>
    <property type="match status" value="1"/>
</dbReference>
<dbReference type="CDD" id="cd22247">
    <property type="entry name" value="MCM8_WHD"/>
    <property type="match status" value="1"/>
</dbReference>
<keyword evidence="5 7" id="KW-0238">DNA-binding</keyword>
<keyword evidence="6" id="KW-0539">Nucleus</keyword>
<dbReference type="PRINTS" id="PR01657">
    <property type="entry name" value="MCMFAMILY"/>
</dbReference>
<dbReference type="Pfam" id="PF17207">
    <property type="entry name" value="MCM_OB"/>
    <property type="match status" value="1"/>
</dbReference>
<keyword evidence="10" id="KW-1185">Reference proteome</keyword>
<dbReference type="PROSITE" id="PS50051">
    <property type="entry name" value="MCM_2"/>
    <property type="match status" value="1"/>
</dbReference>
<keyword evidence="11" id="KW-0378">Hydrolase</keyword>
<dbReference type="PANTHER" id="PTHR11630:SF47">
    <property type="entry name" value="DNA HELICASE MCM8"/>
    <property type="match status" value="1"/>
</dbReference>
<dbReference type="Gene3D" id="3.40.50.300">
    <property type="entry name" value="P-loop containing nucleotide triphosphate hydrolases"/>
    <property type="match status" value="2"/>
</dbReference>
<dbReference type="Pfam" id="PF00493">
    <property type="entry name" value="MCM"/>
    <property type="match status" value="1"/>
</dbReference>
<dbReference type="GO" id="GO:0005524">
    <property type="term" value="F:ATP binding"/>
    <property type="evidence" value="ECO:0007669"/>
    <property type="project" value="UniProtKB-KW"/>
</dbReference>
<dbReference type="InterPro" id="IPR027417">
    <property type="entry name" value="P-loop_NTPase"/>
</dbReference>
<sequence>MSNRGNFHNNRRYWNNKRKRSISKESDSNTNNANKNIPGNNVPLAEDSANPVNHEENAITFDLERNSEVPYCGWQLYFHAEEYKKNSSTVKKLEAIEDFLERHQILISRENFEAGIPCHIDINLLLSDIILLNNWETFDGDLRDNPRHTLNCIDLAIHQRVVKILLDDTTNSADILANLPMIRATIINYKPIIPLRYLKISSYGKLISTRGCVIRVARSKHLAQWIVFVCSKCGLQKVIKQPDGIYTVPRRCNICGVTKYKPVLDSPHTKTVLFQMIRVQEHFDDEQNDRGMMPRMLDVELTDHLVDSCMPGDDVSLTGIIKMSGTNDGKTKGNTSNALPLYMEAVAVINKKYKVQNKHTSGIEMNLTDYYAIKEVHAEPNLFKLLVHSLCPDIYGHEIIKAGLILSLFGGSGNHAEVRDDIHVLVVGDPGLGKSQMLQACARVAPKGVYICGNSSTSSGLTVTLTKENGTNDFALEPGALVLADKGCCCIDEFDKMSTQHQALLEAMEQQSVLDKFLCEHVMSLHAGLRANRNQNNSFRNSNSQPSTSQHFTLREKLSVSNGETIDNIPQSILRKYISYARQYVRPKLSSAAAEVIKTFYFELRKKSQVLGSIQVFHRQLEALIRLTEARAKLELRTEATETDALEVVEVLKATLVDVSDENTFSCLPSTTSGKITKNKVQAFISLLRNESELNKKSIFSATELKEISKNGGITIDDFTGFISKLNEEGFLLKKGINMYKLICN</sequence>
<organism evidence="10 11">
    <name type="scientific">Cephus cinctus</name>
    <name type="common">Wheat stem sawfly</name>
    <dbReference type="NCBI Taxonomy" id="211228"/>
    <lineage>
        <taxon>Eukaryota</taxon>
        <taxon>Metazoa</taxon>
        <taxon>Ecdysozoa</taxon>
        <taxon>Arthropoda</taxon>
        <taxon>Hexapoda</taxon>
        <taxon>Insecta</taxon>
        <taxon>Pterygota</taxon>
        <taxon>Neoptera</taxon>
        <taxon>Endopterygota</taxon>
        <taxon>Hymenoptera</taxon>
        <taxon>Cephoidea</taxon>
        <taxon>Cephidae</taxon>
        <taxon>Cephus</taxon>
    </lineage>
</organism>
<dbReference type="InterPro" id="IPR041562">
    <property type="entry name" value="MCM_lid"/>
</dbReference>
<keyword evidence="11" id="KW-0347">Helicase</keyword>
<feature type="compositionally biased region" description="Basic residues" evidence="8">
    <location>
        <begin position="9"/>
        <end position="21"/>
    </location>
</feature>
<evidence type="ECO:0000259" key="9">
    <source>
        <dbReference type="PROSITE" id="PS50051"/>
    </source>
</evidence>
<evidence type="ECO:0000256" key="8">
    <source>
        <dbReference type="SAM" id="MobiDB-lite"/>
    </source>
</evidence>
<dbReference type="Pfam" id="PF25051">
    <property type="entry name" value="WHD_MCM8"/>
    <property type="match status" value="1"/>
</dbReference>
<dbReference type="RefSeq" id="XP_015587968.1">
    <property type="nucleotide sequence ID" value="XM_015732482.2"/>
</dbReference>
<evidence type="ECO:0000313" key="10">
    <source>
        <dbReference type="Proteomes" id="UP000694920"/>
    </source>
</evidence>
<evidence type="ECO:0000313" key="11">
    <source>
        <dbReference type="RefSeq" id="XP_015587968.1"/>
    </source>
</evidence>
<evidence type="ECO:0000256" key="2">
    <source>
        <dbReference type="ARBA" id="ARBA00008010"/>
    </source>
</evidence>
<evidence type="ECO:0000256" key="7">
    <source>
        <dbReference type="RuleBase" id="RU004070"/>
    </source>
</evidence>
<dbReference type="Gene3D" id="2.40.50.140">
    <property type="entry name" value="Nucleic acid-binding proteins"/>
    <property type="match status" value="1"/>
</dbReference>
<evidence type="ECO:0000256" key="1">
    <source>
        <dbReference type="ARBA" id="ARBA00004123"/>
    </source>
</evidence>
<feature type="region of interest" description="Disordered" evidence="8">
    <location>
        <begin position="1"/>
        <end position="48"/>
    </location>
</feature>
<keyword evidence="4 7" id="KW-0067">ATP-binding</keyword>
<reference evidence="11" key="1">
    <citation type="submission" date="2025-08" db="UniProtKB">
        <authorList>
            <consortium name="RefSeq"/>
        </authorList>
    </citation>
    <scope>IDENTIFICATION</scope>
</reference>